<dbReference type="AlphaFoldDB" id="A0A9D1IFR8"/>
<evidence type="ECO:0000313" key="6">
    <source>
        <dbReference type="Proteomes" id="UP000824071"/>
    </source>
</evidence>
<proteinExistence type="inferred from homology"/>
<protein>
    <recommendedName>
        <fullName evidence="4">Germination protease</fullName>
        <ecNumber evidence="4">3.4.24.78</ecNumber>
    </recommendedName>
    <alternativeName>
        <fullName evidence="4">GPR endopeptidase</fullName>
    </alternativeName>
    <alternativeName>
        <fullName evidence="4">Germination proteinase</fullName>
    </alternativeName>
    <alternativeName>
        <fullName evidence="4">Spore protease</fullName>
    </alternativeName>
</protein>
<evidence type="ECO:0000256" key="2">
    <source>
        <dbReference type="ARBA" id="ARBA00022801"/>
    </source>
</evidence>
<dbReference type="Pfam" id="PF03418">
    <property type="entry name" value="Peptidase_A25"/>
    <property type="match status" value="1"/>
</dbReference>
<dbReference type="EC" id="3.4.24.78" evidence="4"/>
<evidence type="ECO:0000313" key="5">
    <source>
        <dbReference type="EMBL" id="HIU35946.1"/>
    </source>
</evidence>
<dbReference type="EMBL" id="DVMW01000030">
    <property type="protein sequence ID" value="HIU35946.1"/>
    <property type="molecule type" value="Genomic_DNA"/>
</dbReference>
<evidence type="ECO:0000256" key="1">
    <source>
        <dbReference type="ARBA" id="ARBA00022670"/>
    </source>
</evidence>
<dbReference type="GO" id="GO:0006508">
    <property type="term" value="P:proteolysis"/>
    <property type="evidence" value="ECO:0007669"/>
    <property type="project" value="UniProtKB-UniRule"/>
</dbReference>
<dbReference type="GO" id="GO:0004222">
    <property type="term" value="F:metalloendopeptidase activity"/>
    <property type="evidence" value="ECO:0007669"/>
    <property type="project" value="UniProtKB-UniRule"/>
</dbReference>
<comment type="PTM">
    <text evidence="4">Autoproteolytically processed. The inactive tetrameric zymogen termed p46 autoprocesses to a smaller form termed p41, which is active only during spore germination.</text>
</comment>
<gene>
    <name evidence="4" type="primary">gpr</name>
    <name evidence="5" type="ORF">IAC53_04970</name>
</gene>
<dbReference type="InterPro" id="IPR023430">
    <property type="entry name" value="Pept_HybD-like_dom_sf"/>
</dbReference>
<evidence type="ECO:0000256" key="3">
    <source>
        <dbReference type="ARBA" id="ARBA00023145"/>
    </source>
</evidence>
<accession>A0A9D1IFR8</accession>
<keyword evidence="2 4" id="KW-0378">Hydrolase</keyword>
<dbReference type="InterPro" id="IPR005080">
    <property type="entry name" value="Peptidase_A25"/>
</dbReference>
<feature type="propeptide" id="PRO_5039771803" evidence="4">
    <location>
        <begin position="1"/>
        <end position="6"/>
    </location>
</feature>
<name>A0A9D1IFR8_9FIRM</name>
<comment type="catalytic activity">
    <reaction evidence="4">
        <text>Endopeptidase action with P4 Glu or Asp, P1 preferably Glu &gt; Asp, P1' hydrophobic and P2' Ala.</text>
        <dbReference type="EC" id="3.4.24.78"/>
    </reaction>
</comment>
<dbReference type="HAMAP" id="MF_00626">
    <property type="entry name" value="Germination_prot"/>
    <property type="match status" value="1"/>
</dbReference>
<dbReference type="Gene3D" id="3.40.50.1450">
    <property type="entry name" value="HybD-like"/>
    <property type="match status" value="1"/>
</dbReference>
<dbReference type="GO" id="GO:0009847">
    <property type="term" value="P:spore germination"/>
    <property type="evidence" value="ECO:0007669"/>
    <property type="project" value="UniProtKB-UniRule"/>
</dbReference>
<keyword evidence="3 4" id="KW-0865">Zymogen</keyword>
<comment type="subunit">
    <text evidence="4">Homotetramer.</text>
</comment>
<keyword evidence="1 4" id="KW-0645">Protease</keyword>
<feature type="chain" id="PRO_5039771804" description="Germination protease" evidence="4">
    <location>
        <begin position="7"/>
        <end position="289"/>
    </location>
</feature>
<comment type="function">
    <text evidence="4">Initiates the rapid degradation of small, acid-soluble proteins during spore germination.</text>
</comment>
<reference evidence="5" key="1">
    <citation type="submission" date="2020-10" db="EMBL/GenBank/DDBJ databases">
        <authorList>
            <person name="Gilroy R."/>
        </authorList>
    </citation>
    <scope>NUCLEOTIDE SEQUENCE</scope>
    <source>
        <strain evidence="5">ChiGjej1B1-19959</strain>
    </source>
</reference>
<dbReference type="NCBIfam" id="TIGR01441">
    <property type="entry name" value="GPR"/>
    <property type="match status" value="1"/>
</dbReference>
<dbReference type="SUPFAM" id="SSF53163">
    <property type="entry name" value="HybD-like"/>
    <property type="match status" value="1"/>
</dbReference>
<sequence length="289" mass="30576">MSIRTDLALERHAILKERAGGHVRVRKRQRGAAQVTEITVCGTEGARELGKPAGRYITLEVPEFSHDSELLDGRLCAMTEELRALLPKTGGVLVAGLGNEDITPDALGPRTAHGIFATRHIGQALAQKLGFPALREVSAVSFGVLGQTGLESAEALAGLVRTIRPAAVVAVDALASRSLSRLGRTVQLTDTGINPGSGVGNCRARIDRTTLGVPVIAVGVPTVVDASTLIFDLTDGKGPKPDREDEAQAMMVTPREVDTLIQRASRFLSLALNCALQPALDPELLLHIV</sequence>
<evidence type="ECO:0000256" key="4">
    <source>
        <dbReference type="HAMAP-Rule" id="MF_00626"/>
    </source>
</evidence>
<dbReference type="Proteomes" id="UP000824071">
    <property type="component" value="Unassembled WGS sequence"/>
</dbReference>
<reference evidence="5" key="2">
    <citation type="journal article" date="2021" name="PeerJ">
        <title>Extensive microbial diversity within the chicken gut microbiome revealed by metagenomics and culture.</title>
        <authorList>
            <person name="Gilroy R."/>
            <person name="Ravi A."/>
            <person name="Getino M."/>
            <person name="Pursley I."/>
            <person name="Horton D.L."/>
            <person name="Alikhan N.F."/>
            <person name="Baker D."/>
            <person name="Gharbi K."/>
            <person name="Hall N."/>
            <person name="Watson M."/>
            <person name="Adriaenssens E.M."/>
            <person name="Foster-Nyarko E."/>
            <person name="Jarju S."/>
            <person name="Secka A."/>
            <person name="Antonio M."/>
            <person name="Oren A."/>
            <person name="Chaudhuri R.R."/>
            <person name="La Ragione R."/>
            <person name="Hildebrand F."/>
            <person name="Pallen M.J."/>
        </authorList>
    </citation>
    <scope>NUCLEOTIDE SEQUENCE</scope>
    <source>
        <strain evidence="5">ChiGjej1B1-19959</strain>
    </source>
</reference>
<comment type="similarity">
    <text evidence="4">Belongs to the peptidase A25 family.</text>
</comment>
<organism evidence="5 6">
    <name type="scientific">Candidatus Fimenecus excrementigallinarum</name>
    <dbReference type="NCBI Taxonomy" id="2840816"/>
    <lineage>
        <taxon>Bacteria</taxon>
        <taxon>Bacillati</taxon>
        <taxon>Bacillota</taxon>
        <taxon>Clostridia</taxon>
        <taxon>Candidatus Fimenecus</taxon>
    </lineage>
</organism>
<comment type="caution">
    <text evidence="5">The sequence shown here is derived from an EMBL/GenBank/DDBJ whole genome shotgun (WGS) entry which is preliminary data.</text>
</comment>